<dbReference type="EMBL" id="JXJN01017245">
    <property type="status" value="NOT_ANNOTATED_CDS"/>
    <property type="molecule type" value="Genomic_DNA"/>
</dbReference>
<accession>A0A1B0BN89</accession>
<proteinExistence type="predicted"/>
<dbReference type="AlphaFoldDB" id="A0A1B0BN89"/>
<evidence type="ECO:0000256" key="1">
    <source>
        <dbReference type="SAM" id="Phobius"/>
    </source>
</evidence>
<reference evidence="2" key="2">
    <citation type="submission" date="2020-05" db="UniProtKB">
        <authorList>
            <consortium name="EnsemblMetazoa"/>
        </authorList>
    </citation>
    <scope>IDENTIFICATION</scope>
    <source>
        <strain evidence="2">IAEA</strain>
    </source>
</reference>
<reference evidence="3" key="1">
    <citation type="submission" date="2015-01" db="EMBL/GenBank/DDBJ databases">
        <authorList>
            <person name="Aksoy S."/>
            <person name="Warren W."/>
            <person name="Wilson R.K."/>
        </authorList>
    </citation>
    <scope>NUCLEOTIDE SEQUENCE [LARGE SCALE GENOMIC DNA]</scope>
    <source>
        <strain evidence="3">IAEA</strain>
    </source>
</reference>
<keyword evidence="1" id="KW-0812">Transmembrane</keyword>
<dbReference type="EnsemblMetazoa" id="GPPI035364-RA">
    <property type="protein sequence ID" value="GPPI035364-PA"/>
    <property type="gene ID" value="GPPI035364"/>
</dbReference>
<keyword evidence="1" id="KW-1133">Transmembrane helix</keyword>
<organism evidence="2 3">
    <name type="scientific">Glossina palpalis gambiensis</name>
    <dbReference type="NCBI Taxonomy" id="67801"/>
    <lineage>
        <taxon>Eukaryota</taxon>
        <taxon>Metazoa</taxon>
        <taxon>Ecdysozoa</taxon>
        <taxon>Arthropoda</taxon>
        <taxon>Hexapoda</taxon>
        <taxon>Insecta</taxon>
        <taxon>Pterygota</taxon>
        <taxon>Neoptera</taxon>
        <taxon>Endopterygota</taxon>
        <taxon>Diptera</taxon>
        <taxon>Brachycera</taxon>
        <taxon>Muscomorpha</taxon>
        <taxon>Hippoboscoidea</taxon>
        <taxon>Glossinidae</taxon>
        <taxon>Glossina</taxon>
    </lineage>
</organism>
<keyword evidence="3" id="KW-1185">Reference proteome</keyword>
<evidence type="ECO:0000313" key="2">
    <source>
        <dbReference type="EnsemblMetazoa" id="GPPI035364-PA"/>
    </source>
</evidence>
<keyword evidence="1" id="KW-0472">Membrane</keyword>
<evidence type="ECO:0000313" key="3">
    <source>
        <dbReference type="Proteomes" id="UP000092460"/>
    </source>
</evidence>
<dbReference type="Proteomes" id="UP000092460">
    <property type="component" value="Unassembled WGS sequence"/>
</dbReference>
<dbReference type="VEuPathDB" id="VectorBase:GPPI035364"/>
<protein>
    <submittedName>
        <fullName evidence="2">Uncharacterized protein</fullName>
    </submittedName>
</protein>
<sequence>MSSESLLVLMSQPKLSMFRIRFIYLTNTHPEINLLLVVGPKNIALLASKTTKPHPLQRQPAAHKGNYITAAGSQKALKTAAVVVVVVVVVVIVVVVVAALLDVNSYESHRTTAAAADAKLPNIQQLIEAETTNGGTDRTTLALVWIISRYAT</sequence>
<name>A0A1B0BN89_9MUSC</name>
<feature type="transmembrane region" description="Helical" evidence="1">
    <location>
        <begin position="80"/>
        <end position="101"/>
    </location>
</feature>